<accession>A0A6I9S1B6</accession>
<dbReference type="PANTHER" id="PTHR33110">
    <property type="entry name" value="F-BOX/KELCH-REPEAT PROTEIN-RELATED"/>
    <property type="match status" value="1"/>
</dbReference>
<sequence length="381" mass="42831">MAWSDLIPDILRLISDRLHHCFDYINFRMVCTDWRSAVPPKKFAPLLILPPEPNLGDLLYFDPADGGVHSLPLPEEARNKSFCGTSRGWLALMDDATVSMLLVNPFTPDVVYPLPPTPQRVYFTSHPKDPSRGRWITQHECINEIVMSASPNAGAECVVMGRLGSCDQLVFCRPGDAVWTDVDTHYEIDGVAFCDGRFYALDRNGNILIIEMDPDGRNVAFKETVVVPFESKQYKFLEWNGELLVVGISFQPIYEDDDEDDDDDDDDGDDDLGPFIFKSEGLGEGLTLSEMESLGENTLFVSENHCFGYVGRGVHGCKRNCIYLSGTAFDGLEGVHDINIMNLEDGASEIVWCRWPSQRSGLPRESSQHSGAFFWFRPSFY</sequence>
<evidence type="ECO:0000313" key="4">
    <source>
        <dbReference type="RefSeq" id="XP_010935413.1"/>
    </source>
</evidence>
<proteinExistence type="predicted"/>
<dbReference type="InterPro" id="IPR005174">
    <property type="entry name" value="KIB1-4_b-propeller"/>
</dbReference>
<dbReference type="Pfam" id="PF03478">
    <property type="entry name" value="Beta-prop_KIB1-4"/>
    <property type="match status" value="1"/>
</dbReference>
<dbReference type="OrthoDB" id="692399at2759"/>
<dbReference type="GeneID" id="105055345"/>
<name>A0A6I9S1B6_ELAGV</name>
<dbReference type="Pfam" id="PF00646">
    <property type="entry name" value="F-box"/>
    <property type="match status" value="1"/>
</dbReference>
<keyword evidence="3" id="KW-1185">Reference proteome</keyword>
<reference evidence="4" key="1">
    <citation type="submission" date="2025-08" db="UniProtKB">
        <authorList>
            <consortium name="RefSeq"/>
        </authorList>
    </citation>
    <scope>IDENTIFICATION</scope>
</reference>
<gene>
    <name evidence="4" type="primary">LOC105055345</name>
</gene>
<feature type="domain" description="F-box" evidence="1">
    <location>
        <begin position="3"/>
        <end position="38"/>
    </location>
</feature>
<evidence type="ECO:0000259" key="1">
    <source>
        <dbReference type="Pfam" id="PF00646"/>
    </source>
</evidence>
<evidence type="ECO:0000313" key="3">
    <source>
        <dbReference type="Proteomes" id="UP000504607"/>
    </source>
</evidence>
<protein>
    <submittedName>
        <fullName evidence="4">F-box protein SKIP23-like</fullName>
    </submittedName>
</protein>
<dbReference type="InterPro" id="IPR001810">
    <property type="entry name" value="F-box_dom"/>
</dbReference>
<evidence type="ECO:0000259" key="2">
    <source>
        <dbReference type="Pfam" id="PF03478"/>
    </source>
</evidence>
<organism evidence="3 4">
    <name type="scientific">Elaeis guineensis var. tenera</name>
    <name type="common">Oil palm</name>
    <dbReference type="NCBI Taxonomy" id="51953"/>
    <lineage>
        <taxon>Eukaryota</taxon>
        <taxon>Viridiplantae</taxon>
        <taxon>Streptophyta</taxon>
        <taxon>Embryophyta</taxon>
        <taxon>Tracheophyta</taxon>
        <taxon>Spermatophyta</taxon>
        <taxon>Magnoliopsida</taxon>
        <taxon>Liliopsida</taxon>
        <taxon>Arecaceae</taxon>
        <taxon>Arecoideae</taxon>
        <taxon>Cocoseae</taxon>
        <taxon>Elaeidinae</taxon>
        <taxon>Elaeis</taxon>
    </lineage>
</organism>
<dbReference type="AlphaFoldDB" id="A0A6I9S1B6"/>
<dbReference type="RefSeq" id="XP_010935413.1">
    <property type="nucleotide sequence ID" value="XM_010937111.1"/>
</dbReference>
<feature type="domain" description="KIB1-4 beta-propeller" evidence="2">
    <location>
        <begin position="61"/>
        <end position="337"/>
    </location>
</feature>
<dbReference type="KEGG" id="egu:105055345"/>
<dbReference type="InParanoid" id="A0A6I9S1B6"/>
<dbReference type="Proteomes" id="UP000504607">
    <property type="component" value="Chromosome 12"/>
</dbReference>